<dbReference type="Proteomes" id="UP001604277">
    <property type="component" value="Unassembled WGS sequence"/>
</dbReference>
<dbReference type="AlphaFoldDB" id="A0ABD1RL23"/>
<sequence>MLLIDILKNVFQESQEHVTGTIFSLALEDENKTAIGVLGALPPFFHVLRSGHGTTRTIAAMALCHLTLVQSNRATFIKLGDVGTLLGLLKDLAVVARVVLVVVNLAACAE</sequence>
<reference evidence="3" key="1">
    <citation type="submission" date="2024-07" db="EMBL/GenBank/DDBJ databases">
        <title>Two chromosome-level genome assemblies of Korean endemic species Abeliophyllum distichum and Forsythia ovata (Oleaceae).</title>
        <authorList>
            <person name="Jang H."/>
        </authorList>
    </citation>
    <scope>NUCLEOTIDE SEQUENCE [LARGE SCALE GENOMIC DNA]</scope>
</reference>
<gene>
    <name evidence="2" type="ORF">Fot_42403</name>
</gene>
<dbReference type="PANTHER" id="PTHR23315">
    <property type="entry name" value="U BOX DOMAIN-CONTAINING"/>
    <property type="match status" value="1"/>
</dbReference>
<dbReference type="EMBL" id="JBFOLJ010000012">
    <property type="protein sequence ID" value="KAL2489111.1"/>
    <property type="molecule type" value="Genomic_DNA"/>
</dbReference>
<evidence type="ECO:0000256" key="1">
    <source>
        <dbReference type="ARBA" id="ARBA00022786"/>
    </source>
</evidence>
<dbReference type="InterPro" id="IPR011989">
    <property type="entry name" value="ARM-like"/>
</dbReference>
<dbReference type="PANTHER" id="PTHR23315:SF276">
    <property type="entry name" value="U-BOX DOMAIN-CONTAINING PROTEIN 38"/>
    <property type="match status" value="1"/>
</dbReference>
<dbReference type="Gene3D" id="1.25.10.10">
    <property type="entry name" value="Leucine-rich Repeat Variant"/>
    <property type="match status" value="1"/>
</dbReference>
<evidence type="ECO:0000313" key="3">
    <source>
        <dbReference type="Proteomes" id="UP001604277"/>
    </source>
</evidence>
<evidence type="ECO:0000313" key="2">
    <source>
        <dbReference type="EMBL" id="KAL2489111.1"/>
    </source>
</evidence>
<organism evidence="2 3">
    <name type="scientific">Forsythia ovata</name>
    <dbReference type="NCBI Taxonomy" id="205694"/>
    <lineage>
        <taxon>Eukaryota</taxon>
        <taxon>Viridiplantae</taxon>
        <taxon>Streptophyta</taxon>
        <taxon>Embryophyta</taxon>
        <taxon>Tracheophyta</taxon>
        <taxon>Spermatophyta</taxon>
        <taxon>Magnoliopsida</taxon>
        <taxon>eudicotyledons</taxon>
        <taxon>Gunneridae</taxon>
        <taxon>Pentapetalae</taxon>
        <taxon>asterids</taxon>
        <taxon>lamiids</taxon>
        <taxon>Lamiales</taxon>
        <taxon>Oleaceae</taxon>
        <taxon>Forsythieae</taxon>
        <taxon>Forsythia</taxon>
    </lineage>
</organism>
<dbReference type="SUPFAM" id="SSF48371">
    <property type="entry name" value="ARM repeat"/>
    <property type="match status" value="1"/>
</dbReference>
<name>A0ABD1RL23_9LAMI</name>
<dbReference type="InterPro" id="IPR016024">
    <property type="entry name" value="ARM-type_fold"/>
</dbReference>
<keyword evidence="3" id="KW-1185">Reference proteome</keyword>
<accession>A0ABD1RL23</accession>
<keyword evidence="1" id="KW-0833">Ubl conjugation pathway</keyword>
<protein>
    <submittedName>
        <fullName evidence="2">U-box domain-containing protein 40</fullName>
    </submittedName>
</protein>
<proteinExistence type="predicted"/>
<comment type="caution">
    <text evidence="2">The sequence shown here is derived from an EMBL/GenBank/DDBJ whole genome shotgun (WGS) entry which is preliminary data.</text>
</comment>